<sequence>MRPHTSVTLRVSHYILMSSDRMKPRSGNWASEVQSARAKADLPFPPTETRGLSPLTLTGMNEHHLSAQSMLVNPASVIVQNAAVSVAPLSVRRRYCETTHLDCVASKWGSPSKSGLYLTYDP</sequence>
<dbReference type="EMBL" id="OD564651">
    <property type="protein sequence ID" value="CAD7439318.1"/>
    <property type="molecule type" value="Genomic_DNA"/>
</dbReference>
<proteinExistence type="predicted"/>
<reference evidence="1" key="1">
    <citation type="submission" date="2020-11" db="EMBL/GenBank/DDBJ databases">
        <authorList>
            <person name="Tran Van P."/>
        </authorList>
    </citation>
    <scope>NUCLEOTIDE SEQUENCE</scope>
</reference>
<dbReference type="AlphaFoldDB" id="A0A7R9EQS3"/>
<protein>
    <submittedName>
        <fullName evidence="1">Uncharacterized protein</fullName>
    </submittedName>
</protein>
<evidence type="ECO:0000313" key="1">
    <source>
        <dbReference type="EMBL" id="CAD7439318.1"/>
    </source>
</evidence>
<name>A0A7R9EQS3_9NEOP</name>
<gene>
    <name evidence="1" type="ORF">TBIB3V08_LOCUS1886</name>
</gene>
<accession>A0A7R9EQS3</accession>
<organism evidence="1">
    <name type="scientific">Timema bartmani</name>
    <dbReference type="NCBI Taxonomy" id="61472"/>
    <lineage>
        <taxon>Eukaryota</taxon>
        <taxon>Metazoa</taxon>
        <taxon>Ecdysozoa</taxon>
        <taxon>Arthropoda</taxon>
        <taxon>Hexapoda</taxon>
        <taxon>Insecta</taxon>
        <taxon>Pterygota</taxon>
        <taxon>Neoptera</taxon>
        <taxon>Polyneoptera</taxon>
        <taxon>Phasmatodea</taxon>
        <taxon>Timematodea</taxon>
        <taxon>Timematoidea</taxon>
        <taxon>Timematidae</taxon>
        <taxon>Timema</taxon>
    </lineage>
</organism>